<accession>A0A067R379</accession>
<evidence type="ECO:0008006" key="7">
    <source>
        <dbReference type="Google" id="ProtNLM"/>
    </source>
</evidence>
<feature type="compositionally biased region" description="Polar residues" evidence="2">
    <location>
        <begin position="283"/>
        <end position="294"/>
    </location>
</feature>
<dbReference type="eggNOG" id="ENOG502S3VN">
    <property type="taxonomic scope" value="Eukaryota"/>
</dbReference>
<dbReference type="PANTHER" id="PTHR12243:SF69">
    <property type="entry name" value="SI:CH73-59F11.3"/>
    <property type="match status" value="1"/>
</dbReference>
<dbReference type="GO" id="GO:0005634">
    <property type="term" value="C:nucleus"/>
    <property type="evidence" value="ECO:0007669"/>
    <property type="project" value="UniProtKB-SubCell"/>
</dbReference>
<evidence type="ECO:0000256" key="1">
    <source>
        <dbReference type="PROSITE-ProRule" id="PRU00371"/>
    </source>
</evidence>
<protein>
    <recommendedName>
        <fullName evidence="7">MADF domain-containing protein</fullName>
    </recommendedName>
</protein>
<dbReference type="GO" id="GO:0003677">
    <property type="term" value="F:DNA binding"/>
    <property type="evidence" value="ECO:0007669"/>
    <property type="project" value="InterPro"/>
</dbReference>
<dbReference type="InParanoid" id="A0A067R379"/>
<evidence type="ECO:0000256" key="2">
    <source>
        <dbReference type="SAM" id="MobiDB-lite"/>
    </source>
</evidence>
<name>A0A067R379_ZOONE</name>
<dbReference type="GO" id="GO:0006357">
    <property type="term" value="P:regulation of transcription by RNA polymerase II"/>
    <property type="evidence" value="ECO:0007669"/>
    <property type="project" value="TreeGrafter"/>
</dbReference>
<dbReference type="SMART" id="SM00595">
    <property type="entry name" value="MADF"/>
    <property type="match status" value="1"/>
</dbReference>
<sequence>MEKLAFDVEHFIRNVRDRPSIWDSSSQEYSDRLKKHACWLEICRIHYADFDEMVEKKRRDIGLELQKKWKNLRLAFVREVSKLKMLKSGNGSEKRTKYPYYDMLSFLLPVVSNKQTISNINQSLQRSKNDGQLQPQNSASSSHVPSGVKRSKKTKDTVENICDVRNRSLSQKAKAEKKIFDMEAKLQEELTDDEDKHFLLSLLSHVKKVPDDLKLQMRTEVMQVVMKYTQLIPTSHFVPPCYFNVRNDQNMPSISETCNFMEVADVPRPTRSSYVASSSEPSPTLSATSSHHDN</sequence>
<dbReference type="EMBL" id="KK852738">
    <property type="protein sequence ID" value="KDR17414.1"/>
    <property type="molecule type" value="Genomic_DNA"/>
</dbReference>
<dbReference type="Proteomes" id="UP000027135">
    <property type="component" value="Unassembled WGS sequence"/>
</dbReference>
<feature type="compositionally biased region" description="Polar residues" evidence="2">
    <location>
        <begin position="126"/>
        <end position="144"/>
    </location>
</feature>
<dbReference type="AlphaFoldDB" id="A0A067R379"/>
<gene>
    <name evidence="5" type="ORF">L798_08445</name>
</gene>
<dbReference type="InterPro" id="IPR004210">
    <property type="entry name" value="BESS_motif"/>
</dbReference>
<dbReference type="InterPro" id="IPR039353">
    <property type="entry name" value="TF_Adf1"/>
</dbReference>
<dbReference type="InterPro" id="IPR006578">
    <property type="entry name" value="MADF-dom"/>
</dbReference>
<organism evidence="5 6">
    <name type="scientific">Zootermopsis nevadensis</name>
    <name type="common">Dampwood termite</name>
    <dbReference type="NCBI Taxonomy" id="136037"/>
    <lineage>
        <taxon>Eukaryota</taxon>
        <taxon>Metazoa</taxon>
        <taxon>Ecdysozoa</taxon>
        <taxon>Arthropoda</taxon>
        <taxon>Hexapoda</taxon>
        <taxon>Insecta</taxon>
        <taxon>Pterygota</taxon>
        <taxon>Neoptera</taxon>
        <taxon>Polyneoptera</taxon>
        <taxon>Dictyoptera</taxon>
        <taxon>Blattodea</taxon>
        <taxon>Blattoidea</taxon>
        <taxon>Termitoidae</taxon>
        <taxon>Termopsidae</taxon>
        <taxon>Zootermopsis</taxon>
    </lineage>
</organism>
<feature type="domain" description="BESS" evidence="4">
    <location>
        <begin position="192"/>
        <end position="231"/>
    </location>
</feature>
<comment type="subcellular location">
    <subcellularLocation>
        <location evidence="1">Nucleus</location>
    </subcellularLocation>
</comment>
<evidence type="ECO:0000259" key="3">
    <source>
        <dbReference type="PROSITE" id="PS51029"/>
    </source>
</evidence>
<keyword evidence="1" id="KW-0539">Nucleus</keyword>
<keyword evidence="6" id="KW-1185">Reference proteome</keyword>
<dbReference type="PROSITE" id="PS51029">
    <property type="entry name" value="MADF"/>
    <property type="match status" value="1"/>
</dbReference>
<feature type="region of interest" description="Disordered" evidence="2">
    <location>
        <begin position="126"/>
        <end position="157"/>
    </location>
</feature>
<dbReference type="PROSITE" id="PS51031">
    <property type="entry name" value="BESS"/>
    <property type="match status" value="1"/>
</dbReference>
<feature type="domain" description="MADF" evidence="3">
    <location>
        <begin position="10"/>
        <end position="112"/>
    </location>
</feature>
<feature type="compositionally biased region" description="Low complexity" evidence="2">
    <location>
        <begin position="272"/>
        <end position="282"/>
    </location>
</feature>
<dbReference type="Pfam" id="PF02944">
    <property type="entry name" value="BESS"/>
    <property type="match status" value="1"/>
</dbReference>
<dbReference type="Pfam" id="PF10545">
    <property type="entry name" value="MADF_DNA_bdg"/>
    <property type="match status" value="1"/>
</dbReference>
<reference evidence="5 6" key="1">
    <citation type="journal article" date="2014" name="Nat. Commun.">
        <title>Molecular traces of alternative social organization in a termite genome.</title>
        <authorList>
            <person name="Terrapon N."/>
            <person name="Li C."/>
            <person name="Robertson H.M."/>
            <person name="Ji L."/>
            <person name="Meng X."/>
            <person name="Booth W."/>
            <person name="Chen Z."/>
            <person name="Childers C.P."/>
            <person name="Glastad K.M."/>
            <person name="Gokhale K."/>
            <person name="Gowin J."/>
            <person name="Gronenberg W."/>
            <person name="Hermansen R.A."/>
            <person name="Hu H."/>
            <person name="Hunt B.G."/>
            <person name="Huylmans A.K."/>
            <person name="Khalil S.M."/>
            <person name="Mitchell R.D."/>
            <person name="Munoz-Torres M.C."/>
            <person name="Mustard J.A."/>
            <person name="Pan H."/>
            <person name="Reese J.T."/>
            <person name="Scharf M.E."/>
            <person name="Sun F."/>
            <person name="Vogel H."/>
            <person name="Xiao J."/>
            <person name="Yang W."/>
            <person name="Yang Z."/>
            <person name="Yang Z."/>
            <person name="Zhou J."/>
            <person name="Zhu J."/>
            <person name="Brent C.S."/>
            <person name="Elsik C.G."/>
            <person name="Goodisman M.A."/>
            <person name="Liberles D.A."/>
            <person name="Roe R.M."/>
            <person name="Vargo E.L."/>
            <person name="Vilcinskas A."/>
            <person name="Wang J."/>
            <person name="Bornberg-Bauer E."/>
            <person name="Korb J."/>
            <person name="Zhang G."/>
            <person name="Liebig J."/>
        </authorList>
    </citation>
    <scope>NUCLEOTIDE SEQUENCE [LARGE SCALE GENOMIC DNA]</scope>
    <source>
        <tissue evidence="5">Whole organism</tissue>
    </source>
</reference>
<evidence type="ECO:0000313" key="5">
    <source>
        <dbReference type="EMBL" id="KDR17414.1"/>
    </source>
</evidence>
<dbReference type="PANTHER" id="PTHR12243">
    <property type="entry name" value="MADF DOMAIN TRANSCRIPTION FACTOR"/>
    <property type="match status" value="1"/>
</dbReference>
<proteinExistence type="predicted"/>
<dbReference type="GO" id="GO:0005667">
    <property type="term" value="C:transcription regulator complex"/>
    <property type="evidence" value="ECO:0007669"/>
    <property type="project" value="TreeGrafter"/>
</dbReference>
<dbReference type="STRING" id="136037.A0A067R379"/>
<dbReference type="OMA" id="ICRIHYA"/>
<evidence type="ECO:0000313" key="6">
    <source>
        <dbReference type="Proteomes" id="UP000027135"/>
    </source>
</evidence>
<evidence type="ECO:0000259" key="4">
    <source>
        <dbReference type="PROSITE" id="PS51031"/>
    </source>
</evidence>
<feature type="region of interest" description="Disordered" evidence="2">
    <location>
        <begin position="271"/>
        <end position="294"/>
    </location>
</feature>
<dbReference type="OrthoDB" id="8118596at2759"/>